<keyword evidence="3" id="KW-0378">Hydrolase</keyword>
<dbReference type="Proteomes" id="UP000274756">
    <property type="component" value="Unassembled WGS sequence"/>
</dbReference>
<dbReference type="SUPFAM" id="SSF52540">
    <property type="entry name" value="P-loop containing nucleoside triphosphate hydrolases"/>
    <property type="match status" value="1"/>
</dbReference>
<keyword evidence="2" id="KW-0547">Nucleotide-binding</keyword>
<keyword evidence="10" id="KW-1185">Reference proteome</keyword>
<gene>
    <name evidence="8" type="ORF">DME_LOCUS7779</name>
</gene>
<feature type="domain" description="DNA2/NAM7 helicase helicase" evidence="6">
    <location>
        <begin position="171"/>
        <end position="238"/>
    </location>
</feature>
<dbReference type="InterPro" id="IPR050534">
    <property type="entry name" value="Coronavir_polyprotein_1ab"/>
</dbReference>
<evidence type="ECO:0000313" key="8">
    <source>
        <dbReference type="EMBL" id="VDN57806.1"/>
    </source>
</evidence>
<keyword evidence="4" id="KW-0347">Helicase</keyword>
<dbReference type="OrthoDB" id="5805783at2759"/>
<sequence length="402" mass="45168">MTLFEKSQSILLNISLFSALKANCAEETFLGPLRLKSLKLNYCLSGTIAEFDFLSRNNNNISSVFKKGTPVFVCHEEGAEIISECYFISLINGNISVLITDDKFRYLNLHSNYIIIPGLLHDALENLESLIKKREWEGMPGERILHFMHRSLEMPFPHLYSKPLKSVINENLNKEQKNAVGAALDDKFPLVAICGPPGTGKTHVVEEIIQQAIKLGKRILVCAASNLAVENIYNRLKDKSVVYLHSLNASLSENSLSENLYLYKKSEHMNTISKKQVIFCTLTSKLIHSFSTSGFKPDLTIIDEVAQAMECVTYPALLQAPRVVLVGDQNQLCAILRSPEAEKGGLGQSILEFLMKEFGKSFVLSLNIQYRMNEKIMRWWSSAQFYGSNLVAHATVAKQTLR</sequence>
<evidence type="ECO:0000256" key="5">
    <source>
        <dbReference type="ARBA" id="ARBA00022840"/>
    </source>
</evidence>
<comment type="similarity">
    <text evidence="1">Belongs to the DNA2/NAM7 helicase family.</text>
</comment>
<feature type="domain" description="DNA2/NAM7 helicase helicase" evidence="6">
    <location>
        <begin position="255"/>
        <end position="338"/>
    </location>
</feature>
<protein>
    <submittedName>
        <fullName evidence="11">AAA domain-containing protein</fullName>
    </submittedName>
</protein>
<dbReference type="Proteomes" id="UP000038040">
    <property type="component" value="Unplaced"/>
</dbReference>
<dbReference type="Pfam" id="PF13086">
    <property type="entry name" value="AAA_11"/>
    <property type="match status" value="2"/>
</dbReference>
<evidence type="ECO:0000256" key="1">
    <source>
        <dbReference type="ARBA" id="ARBA00007913"/>
    </source>
</evidence>
<reference evidence="11" key="1">
    <citation type="submission" date="2017-02" db="UniProtKB">
        <authorList>
            <consortium name="WormBaseParasite"/>
        </authorList>
    </citation>
    <scope>IDENTIFICATION</scope>
</reference>
<dbReference type="GO" id="GO:0043139">
    <property type="term" value="F:5'-3' DNA helicase activity"/>
    <property type="evidence" value="ECO:0007669"/>
    <property type="project" value="TreeGrafter"/>
</dbReference>
<dbReference type="GO" id="GO:0005524">
    <property type="term" value="F:ATP binding"/>
    <property type="evidence" value="ECO:0007669"/>
    <property type="project" value="UniProtKB-KW"/>
</dbReference>
<dbReference type="AlphaFoldDB" id="A0A0N4U9K3"/>
<evidence type="ECO:0000313" key="9">
    <source>
        <dbReference type="Proteomes" id="UP000038040"/>
    </source>
</evidence>
<evidence type="ECO:0000256" key="4">
    <source>
        <dbReference type="ARBA" id="ARBA00022806"/>
    </source>
</evidence>
<feature type="domain" description="DNA2/NAM7 helicase-like C-terminal" evidence="7">
    <location>
        <begin position="347"/>
        <end position="401"/>
    </location>
</feature>
<dbReference type="InterPro" id="IPR041677">
    <property type="entry name" value="DNA2/NAM7_AAA_11"/>
</dbReference>
<keyword evidence="5" id="KW-0067">ATP-binding</keyword>
<evidence type="ECO:0000259" key="6">
    <source>
        <dbReference type="Pfam" id="PF13086"/>
    </source>
</evidence>
<dbReference type="Pfam" id="PF13087">
    <property type="entry name" value="AAA_12"/>
    <property type="match status" value="1"/>
</dbReference>
<dbReference type="PANTHER" id="PTHR43788:SF8">
    <property type="entry name" value="DNA-BINDING PROTEIN SMUBP-2"/>
    <property type="match status" value="1"/>
</dbReference>
<proteinExistence type="inferred from homology"/>
<evidence type="ECO:0000256" key="3">
    <source>
        <dbReference type="ARBA" id="ARBA00022801"/>
    </source>
</evidence>
<evidence type="ECO:0000313" key="10">
    <source>
        <dbReference type="Proteomes" id="UP000274756"/>
    </source>
</evidence>
<dbReference type="GO" id="GO:0016787">
    <property type="term" value="F:hydrolase activity"/>
    <property type="evidence" value="ECO:0007669"/>
    <property type="project" value="UniProtKB-KW"/>
</dbReference>
<evidence type="ECO:0000256" key="2">
    <source>
        <dbReference type="ARBA" id="ARBA00022741"/>
    </source>
</evidence>
<dbReference type="WBParaSite" id="DME_0000377401-mRNA-1">
    <property type="protein sequence ID" value="DME_0000377401-mRNA-1"/>
    <property type="gene ID" value="DME_0000377401"/>
</dbReference>
<dbReference type="InterPro" id="IPR027417">
    <property type="entry name" value="P-loop_NTPase"/>
</dbReference>
<reference evidence="8 10" key="2">
    <citation type="submission" date="2018-11" db="EMBL/GenBank/DDBJ databases">
        <authorList>
            <consortium name="Pathogen Informatics"/>
        </authorList>
    </citation>
    <scope>NUCLEOTIDE SEQUENCE [LARGE SCALE GENOMIC DNA]</scope>
</reference>
<name>A0A0N4U9K3_DRAME</name>
<evidence type="ECO:0000259" key="7">
    <source>
        <dbReference type="Pfam" id="PF13087"/>
    </source>
</evidence>
<dbReference type="Gene3D" id="3.40.50.300">
    <property type="entry name" value="P-loop containing nucleotide triphosphate hydrolases"/>
    <property type="match status" value="1"/>
</dbReference>
<dbReference type="InterPro" id="IPR041679">
    <property type="entry name" value="DNA2/NAM7-like_C"/>
</dbReference>
<accession>A0A0N4U9K3</accession>
<dbReference type="PANTHER" id="PTHR43788">
    <property type="entry name" value="DNA2/NAM7 HELICASE FAMILY MEMBER"/>
    <property type="match status" value="1"/>
</dbReference>
<dbReference type="EMBL" id="UYYG01001163">
    <property type="protein sequence ID" value="VDN57806.1"/>
    <property type="molecule type" value="Genomic_DNA"/>
</dbReference>
<dbReference type="STRING" id="318479.A0A0N4U9K3"/>
<organism evidence="9 11">
    <name type="scientific">Dracunculus medinensis</name>
    <name type="common">Guinea worm</name>
    <dbReference type="NCBI Taxonomy" id="318479"/>
    <lineage>
        <taxon>Eukaryota</taxon>
        <taxon>Metazoa</taxon>
        <taxon>Ecdysozoa</taxon>
        <taxon>Nematoda</taxon>
        <taxon>Chromadorea</taxon>
        <taxon>Rhabditida</taxon>
        <taxon>Spirurina</taxon>
        <taxon>Dracunculoidea</taxon>
        <taxon>Dracunculidae</taxon>
        <taxon>Dracunculus</taxon>
    </lineage>
</organism>
<evidence type="ECO:0000313" key="11">
    <source>
        <dbReference type="WBParaSite" id="DME_0000377401-mRNA-1"/>
    </source>
</evidence>